<sequence>MKRKGKKLLIFMGIIAILVGCYVTLSYWNLIPKKAYTAKDFGIEIIKSKNDYNDNGIDDYTDILLGARKDALNKPVYKSVYYDGGYPPENEGVCTDVIWRAFENAGYSLKDMVDEDINNNLLMYPRVGGKAEKNIDFRRVPNLKVYFDNNAASYSLDPYEISQWQPGDIVIFGEDYSHIAIVSDKRNSEGVSYIIHNAAQPKREEDALISYSKSLSITGHYRFE</sequence>
<feature type="transmembrane region" description="Helical" evidence="1">
    <location>
        <begin position="7"/>
        <end position="28"/>
    </location>
</feature>
<accession>A0A2S6FVR5</accession>
<organism evidence="2 3">
    <name type="scientific">Clostridium algidicarnis DSM 15099</name>
    <dbReference type="NCBI Taxonomy" id="1121295"/>
    <lineage>
        <taxon>Bacteria</taxon>
        <taxon>Bacillati</taxon>
        <taxon>Bacillota</taxon>
        <taxon>Clostridia</taxon>
        <taxon>Eubacteriales</taxon>
        <taxon>Clostridiaceae</taxon>
        <taxon>Clostridium</taxon>
    </lineage>
</organism>
<dbReference type="STRING" id="37659.GCA_000703125_02157"/>
<keyword evidence="1" id="KW-0472">Membrane</keyword>
<keyword evidence="1" id="KW-0812">Transmembrane</keyword>
<evidence type="ECO:0000256" key="1">
    <source>
        <dbReference type="SAM" id="Phobius"/>
    </source>
</evidence>
<dbReference type="EMBL" id="PTIS01000018">
    <property type="protein sequence ID" value="PPK45964.1"/>
    <property type="molecule type" value="Genomic_DNA"/>
</dbReference>
<dbReference type="PROSITE" id="PS51257">
    <property type="entry name" value="PROKAR_LIPOPROTEIN"/>
    <property type="match status" value="1"/>
</dbReference>
<dbReference type="Gene3D" id="3.90.1720.10">
    <property type="entry name" value="endopeptidase domain like (from Nostoc punctiforme)"/>
    <property type="match status" value="1"/>
</dbReference>
<name>A0A2S6FVR5_9CLOT</name>
<evidence type="ECO:0000313" key="2">
    <source>
        <dbReference type="EMBL" id="PPK45964.1"/>
    </source>
</evidence>
<dbReference type="Proteomes" id="UP000239863">
    <property type="component" value="Unassembled WGS sequence"/>
</dbReference>
<keyword evidence="1" id="KW-1133">Transmembrane helix</keyword>
<evidence type="ECO:0000313" key="3">
    <source>
        <dbReference type="Proteomes" id="UP000239863"/>
    </source>
</evidence>
<comment type="caution">
    <text evidence="2">The sequence shown here is derived from an EMBL/GenBank/DDBJ whole genome shotgun (WGS) entry which is preliminary data.</text>
</comment>
<protein>
    <recommendedName>
        <fullName evidence="4">DUF1287 domain-containing protein</fullName>
    </recommendedName>
</protein>
<reference evidence="2 3" key="1">
    <citation type="submission" date="2018-02" db="EMBL/GenBank/DDBJ databases">
        <title>Genomic Encyclopedia of Archaeal and Bacterial Type Strains, Phase II (KMG-II): from individual species to whole genera.</title>
        <authorList>
            <person name="Goeker M."/>
        </authorList>
    </citation>
    <scope>NUCLEOTIDE SEQUENCE [LARGE SCALE GENOMIC DNA]</scope>
    <source>
        <strain evidence="2 3">DSM 15099</strain>
    </source>
</reference>
<dbReference type="AlphaFoldDB" id="A0A2S6FVR5"/>
<evidence type="ECO:0008006" key="4">
    <source>
        <dbReference type="Google" id="ProtNLM"/>
    </source>
</evidence>
<dbReference type="Pfam" id="PF06940">
    <property type="entry name" value="DUF1287"/>
    <property type="match status" value="1"/>
</dbReference>
<dbReference type="InterPro" id="IPR009706">
    <property type="entry name" value="DUF1287"/>
</dbReference>
<proteinExistence type="predicted"/>
<gene>
    <name evidence="2" type="ORF">BD821_11846</name>
</gene>
<dbReference type="RefSeq" id="WP_226104292.1">
    <property type="nucleotide sequence ID" value="NZ_PTIS01000018.1"/>
</dbReference>